<evidence type="ECO:0000256" key="3">
    <source>
        <dbReference type="RuleBase" id="RU000383"/>
    </source>
</evidence>
<evidence type="ECO:0000256" key="1">
    <source>
        <dbReference type="ARBA" id="ARBA00008638"/>
    </source>
</evidence>
<dbReference type="Pfam" id="PF00134">
    <property type="entry name" value="Cyclin_N"/>
    <property type="match status" value="1"/>
</dbReference>
<dbReference type="InterPro" id="IPR006671">
    <property type="entry name" value="Cyclin_N"/>
</dbReference>
<dbReference type="InterPro" id="IPR013763">
    <property type="entry name" value="Cyclin-like_dom"/>
</dbReference>
<organism evidence="5 6">
    <name type="scientific">Ascodesmis nigricans</name>
    <dbReference type="NCBI Taxonomy" id="341454"/>
    <lineage>
        <taxon>Eukaryota</taxon>
        <taxon>Fungi</taxon>
        <taxon>Dikarya</taxon>
        <taxon>Ascomycota</taxon>
        <taxon>Pezizomycotina</taxon>
        <taxon>Pezizomycetes</taxon>
        <taxon>Pezizales</taxon>
        <taxon>Ascodesmidaceae</taxon>
        <taxon>Ascodesmis</taxon>
    </lineage>
</organism>
<keyword evidence="6" id="KW-1185">Reference proteome</keyword>
<name>A0A4S2N2X3_9PEZI</name>
<accession>A0A4S2N2X3</accession>
<reference evidence="5 6" key="1">
    <citation type="submission" date="2019-04" db="EMBL/GenBank/DDBJ databases">
        <title>Comparative genomics and transcriptomics to analyze fruiting body development in filamentous ascomycetes.</title>
        <authorList>
            <consortium name="DOE Joint Genome Institute"/>
            <person name="Lutkenhaus R."/>
            <person name="Traeger S."/>
            <person name="Breuer J."/>
            <person name="Kuo A."/>
            <person name="Lipzen A."/>
            <person name="Pangilinan J."/>
            <person name="Dilworth D."/>
            <person name="Sandor L."/>
            <person name="Poggeler S."/>
            <person name="Barry K."/>
            <person name="Grigoriev I.V."/>
            <person name="Nowrousian M."/>
        </authorList>
    </citation>
    <scope>NUCLEOTIDE SEQUENCE [LARGE SCALE GENOMIC DNA]</scope>
    <source>
        <strain evidence="5 6">CBS 389.68</strain>
    </source>
</reference>
<dbReference type="PIRSF" id="PIRSF028758">
    <property type="entry name" value="Cyclin, C/H/G types"/>
    <property type="match status" value="1"/>
</dbReference>
<proteinExistence type="inferred from homology"/>
<dbReference type="InterPro" id="IPR036915">
    <property type="entry name" value="Cyclin-like_sf"/>
</dbReference>
<evidence type="ECO:0000259" key="4">
    <source>
        <dbReference type="SMART" id="SM00385"/>
    </source>
</evidence>
<dbReference type="GO" id="GO:0006357">
    <property type="term" value="P:regulation of transcription by RNA polymerase II"/>
    <property type="evidence" value="ECO:0007669"/>
    <property type="project" value="InterPro"/>
</dbReference>
<dbReference type="FunCoup" id="A0A4S2N2X3">
    <property type="interactions" value="920"/>
</dbReference>
<dbReference type="STRING" id="341454.A0A4S2N2X3"/>
<gene>
    <name evidence="5" type="ORF">EX30DRAFT_154711</name>
</gene>
<protein>
    <recommendedName>
        <fullName evidence="2">RNA polymerase II holoenzyme cyclin-like subunit</fullName>
    </recommendedName>
</protein>
<comment type="similarity">
    <text evidence="1">Belongs to the cyclin family. Cyclin C subfamily.</text>
</comment>
<dbReference type="SUPFAM" id="SSF47954">
    <property type="entry name" value="Cyclin-like"/>
    <property type="match status" value="2"/>
</dbReference>
<dbReference type="EMBL" id="ML220114">
    <property type="protein sequence ID" value="TGZ83386.1"/>
    <property type="molecule type" value="Genomic_DNA"/>
</dbReference>
<dbReference type="AlphaFoldDB" id="A0A4S2N2X3"/>
<dbReference type="SMART" id="SM00385">
    <property type="entry name" value="CYCLIN"/>
    <property type="match status" value="1"/>
</dbReference>
<feature type="domain" description="Cyclin-like" evidence="4">
    <location>
        <begin position="53"/>
        <end position="142"/>
    </location>
</feature>
<dbReference type="OrthoDB" id="10266018at2759"/>
<dbReference type="PANTHER" id="PTHR10026">
    <property type="entry name" value="CYCLIN"/>
    <property type="match status" value="1"/>
</dbReference>
<dbReference type="InterPro" id="IPR043198">
    <property type="entry name" value="Cyclin/Ssn8"/>
</dbReference>
<dbReference type="InParanoid" id="A0A4S2N2X3"/>
<sequence length="301" mass="34245">MAANYWASSQRLHWQMSRAKLAETRRALDAMDEKVFQDFPLPHYRLLSIYFNQQLIRLGRRMQTRQQALATAQLYVRRFYTKVAIRDTNPYLVLATCLYLALKIEECPQHIRIVVNEARTCWPEYMPADTAKLAECEFWLISEMNSFLIVHHPYRTLRELKITLKLTDSEEETASQVINDSCVTDLPLLYPPHVIAVTAIFLTVVLKPSSSMGAFGSSVSNLRVSSAAAAAAAAAAANTMNAQERLQHVVNWFANSKVDMEAIIDCTQEIISLYEVWESYSATGEKSCREMLGRLVKQRGL</sequence>
<evidence type="ECO:0000256" key="2">
    <source>
        <dbReference type="ARBA" id="ARBA00014912"/>
    </source>
</evidence>
<keyword evidence="3" id="KW-0195">Cyclin</keyword>
<evidence type="ECO:0000313" key="6">
    <source>
        <dbReference type="Proteomes" id="UP000298138"/>
    </source>
</evidence>
<evidence type="ECO:0000313" key="5">
    <source>
        <dbReference type="EMBL" id="TGZ83386.1"/>
    </source>
</evidence>
<dbReference type="Proteomes" id="UP000298138">
    <property type="component" value="Unassembled WGS sequence"/>
</dbReference>
<dbReference type="GO" id="GO:0016538">
    <property type="term" value="F:cyclin-dependent protein serine/threonine kinase regulator activity"/>
    <property type="evidence" value="ECO:0007669"/>
    <property type="project" value="InterPro"/>
</dbReference>
<dbReference type="CDD" id="cd20513">
    <property type="entry name" value="CYCLIN_CCNC_rpt1"/>
    <property type="match status" value="1"/>
</dbReference>
<dbReference type="Gene3D" id="1.10.472.10">
    <property type="entry name" value="Cyclin-like"/>
    <property type="match status" value="2"/>
</dbReference>